<dbReference type="SUPFAM" id="SSF53659">
    <property type="entry name" value="Isocitrate/Isopropylmalate dehydrogenase-like"/>
    <property type="match status" value="1"/>
</dbReference>
<dbReference type="Proteomes" id="UP000058613">
    <property type="component" value="Chromosome"/>
</dbReference>
<dbReference type="PANTHER" id="PTHR11835:SF34">
    <property type="entry name" value="ISOCITRATE DEHYDROGENASE [NAD] SUBUNIT ALPHA, MITOCHONDRIAL"/>
    <property type="match status" value="1"/>
</dbReference>
<dbReference type="GO" id="GO:0046872">
    <property type="term" value="F:metal ion binding"/>
    <property type="evidence" value="ECO:0007669"/>
    <property type="project" value="UniProtKB-KW"/>
</dbReference>
<dbReference type="STRING" id="1273541.Pyrde_1932"/>
<dbReference type="InterPro" id="IPR011828">
    <property type="entry name" value="LEU3_arc"/>
</dbReference>
<keyword evidence="11" id="KW-1185">Reference proteome</keyword>
<name>A0A0P0N6P1_9CREN</name>
<dbReference type="GO" id="GO:0004449">
    <property type="term" value="F:isocitrate dehydrogenase (NAD+) activity"/>
    <property type="evidence" value="ECO:0007669"/>
    <property type="project" value="TreeGrafter"/>
</dbReference>
<dbReference type="GO" id="GO:0006099">
    <property type="term" value="P:tricarboxylic acid cycle"/>
    <property type="evidence" value="ECO:0007669"/>
    <property type="project" value="TreeGrafter"/>
</dbReference>
<dbReference type="GO" id="GO:0003862">
    <property type="term" value="F:3-isopropylmalate dehydrogenase activity"/>
    <property type="evidence" value="ECO:0007669"/>
    <property type="project" value="InterPro"/>
</dbReference>
<evidence type="ECO:0000256" key="2">
    <source>
        <dbReference type="ARBA" id="ARBA00007769"/>
    </source>
</evidence>
<evidence type="ECO:0000256" key="4">
    <source>
        <dbReference type="ARBA" id="ARBA00022842"/>
    </source>
</evidence>
<dbReference type="OrthoDB" id="23624at2157"/>
<evidence type="ECO:0000256" key="5">
    <source>
        <dbReference type="ARBA" id="ARBA00023002"/>
    </source>
</evidence>
<gene>
    <name evidence="9" type="ORF">Pdsh_03855</name>
    <name evidence="8" type="ORF">Pyrde_1932</name>
</gene>
<dbReference type="InterPro" id="IPR024084">
    <property type="entry name" value="IsoPropMal-DH-like_dom"/>
</dbReference>
<protein>
    <submittedName>
        <fullName evidence="8">3-isopropylmalate dehydrogenase</fullName>
    </submittedName>
</protein>
<dbReference type="EMBL" id="CP013011">
    <property type="protein sequence ID" value="ALL01975.1"/>
    <property type="molecule type" value="Genomic_DNA"/>
</dbReference>
<evidence type="ECO:0000256" key="3">
    <source>
        <dbReference type="ARBA" id="ARBA00022723"/>
    </source>
</evidence>
<feature type="domain" description="Isopropylmalate dehydrogenase-like" evidence="7">
    <location>
        <begin position="5"/>
        <end position="325"/>
    </location>
</feature>
<evidence type="ECO:0000313" key="8">
    <source>
        <dbReference type="EMBL" id="ALL01975.1"/>
    </source>
</evidence>
<evidence type="ECO:0000313" key="9">
    <source>
        <dbReference type="EMBL" id="OWJ54857.1"/>
    </source>
</evidence>
<evidence type="ECO:0000259" key="7">
    <source>
        <dbReference type="SMART" id="SM01329"/>
    </source>
</evidence>
<keyword evidence="5" id="KW-0560">Oxidoreductase</keyword>
<dbReference type="SMART" id="SM01329">
    <property type="entry name" value="Iso_dh"/>
    <property type="match status" value="1"/>
</dbReference>
<comment type="similarity">
    <text evidence="2">Belongs to the isocitrate and isopropylmalate dehydrogenases family.</text>
</comment>
<dbReference type="Gene3D" id="3.40.718.10">
    <property type="entry name" value="Isopropylmalate Dehydrogenase"/>
    <property type="match status" value="1"/>
</dbReference>
<keyword evidence="6" id="KW-0520">NAD</keyword>
<keyword evidence="4" id="KW-0460">Magnesium</keyword>
<proteinExistence type="inferred from homology"/>
<dbReference type="Pfam" id="PF00180">
    <property type="entry name" value="Iso_dh"/>
    <property type="match status" value="1"/>
</dbReference>
<keyword evidence="3" id="KW-0479">Metal-binding</keyword>
<evidence type="ECO:0000313" key="11">
    <source>
        <dbReference type="Proteomes" id="UP000196694"/>
    </source>
</evidence>
<dbReference type="GO" id="GO:0051287">
    <property type="term" value="F:NAD binding"/>
    <property type="evidence" value="ECO:0007669"/>
    <property type="project" value="InterPro"/>
</dbReference>
<evidence type="ECO:0000313" key="10">
    <source>
        <dbReference type="Proteomes" id="UP000058613"/>
    </source>
</evidence>
<dbReference type="RefSeq" id="WP_055410331.1">
    <property type="nucleotide sequence ID" value="NZ_CP013011.1"/>
</dbReference>
<organism evidence="8 10">
    <name type="scientific">Pyrodictium delaneyi</name>
    <dbReference type="NCBI Taxonomy" id="1273541"/>
    <lineage>
        <taxon>Archaea</taxon>
        <taxon>Thermoproteota</taxon>
        <taxon>Thermoprotei</taxon>
        <taxon>Desulfurococcales</taxon>
        <taxon>Pyrodictiaceae</taxon>
        <taxon>Pyrodictium</taxon>
    </lineage>
</organism>
<reference evidence="8 10" key="1">
    <citation type="submission" date="2015-10" db="EMBL/GenBank/DDBJ databases">
        <title>Complete genome sequence of hyperthermophilic archaeon Pyrodictium delaneyi Su06.</title>
        <authorList>
            <person name="Jung J.-H."/>
            <person name="Lin J."/>
            <person name="Holden J.F."/>
            <person name="Park C.-S."/>
        </authorList>
    </citation>
    <scope>NUCLEOTIDE SEQUENCE [LARGE SCALE GENOMIC DNA]</scope>
    <source>
        <strain evidence="8 10">Su06</strain>
    </source>
</reference>
<dbReference type="EMBL" id="NCQP01000002">
    <property type="protein sequence ID" value="OWJ54857.1"/>
    <property type="molecule type" value="Genomic_DNA"/>
</dbReference>
<sequence>MAAPRVLVIPGDGIGPEIVEATMFILEKAMDLYGFDLEIRYAEAGDIAAREYGEPLPHETLELARNWADAVLKGPVGETARDVVVVLRRELGVYANIRPARSLPGVESVKPIDLVIVRENLEDVYAGIEFSVPGAAFAVKVVTEAGTRRIARVAARYASSRTGRVTIVHKANVLRVADGLFRDVARRVLEEEGISVDEMYVDAAAMEMVRNPARFDVVLTMNQYGDILSDLAAQVAGSLGLAPSANIGDEKALFEPVHGAAWDIAGKGVANPTAMILSAAMMLDYLGYHEAAHSVETAVEQALAAGLATPDLGGNLSTMEYAQAVARFLAAGKRR</sequence>
<dbReference type="GO" id="GO:0009098">
    <property type="term" value="P:L-leucine biosynthetic process"/>
    <property type="evidence" value="ECO:0007669"/>
    <property type="project" value="InterPro"/>
</dbReference>
<evidence type="ECO:0000256" key="1">
    <source>
        <dbReference type="ARBA" id="ARBA00001946"/>
    </source>
</evidence>
<dbReference type="PANTHER" id="PTHR11835">
    <property type="entry name" value="DECARBOXYLATING DEHYDROGENASES-ISOCITRATE, ISOPROPYLMALATE, TARTRATE"/>
    <property type="match status" value="1"/>
</dbReference>
<dbReference type="PATRIC" id="fig|1273541.4.peg.2053"/>
<dbReference type="Proteomes" id="UP000196694">
    <property type="component" value="Unassembled WGS sequence"/>
</dbReference>
<comment type="cofactor">
    <cofactor evidence="1">
        <name>Mg(2+)</name>
        <dbReference type="ChEBI" id="CHEBI:18420"/>
    </cofactor>
</comment>
<reference evidence="9 11" key="2">
    <citation type="submission" date="2017-05" db="EMBL/GenBank/DDBJ databases">
        <title>The draft genome of the hyperthermophilic archaeon 'Pyrodictium delaneyi strain Hulk', an iron and nitrate reducer, reveals the capacity for sulfate reduction.</title>
        <authorList>
            <person name="Demey L.M."/>
            <person name="Miller C."/>
            <person name="Manzella M."/>
            <person name="Reguera G."/>
            <person name="Kashefi K."/>
        </authorList>
    </citation>
    <scope>NUCLEOTIDE SEQUENCE [LARGE SCALE GENOMIC DNA]</scope>
    <source>
        <strain evidence="9 11">Hulk</strain>
    </source>
</reference>
<evidence type="ECO:0000256" key="6">
    <source>
        <dbReference type="ARBA" id="ARBA00023027"/>
    </source>
</evidence>
<dbReference type="KEGG" id="pdl:Pyrde_1932"/>
<dbReference type="AlphaFoldDB" id="A0A0P0N6P1"/>
<dbReference type="GO" id="GO:0006102">
    <property type="term" value="P:isocitrate metabolic process"/>
    <property type="evidence" value="ECO:0007669"/>
    <property type="project" value="TreeGrafter"/>
</dbReference>
<accession>A0A0P0N6P1</accession>
<dbReference type="GeneID" id="26100272"/>
<dbReference type="NCBIfam" id="TIGR02088">
    <property type="entry name" value="LEU3_arch"/>
    <property type="match status" value="1"/>
</dbReference>